<reference evidence="2 3" key="1">
    <citation type="submission" date="2018-06" db="EMBL/GenBank/DDBJ databases">
        <title>Genomic Encyclopedia of Type Strains, Phase IV (KMG-IV): sequencing the most valuable type-strain genomes for metagenomic binning, comparative biology and taxonomic classification.</title>
        <authorList>
            <person name="Goeker M."/>
        </authorList>
    </citation>
    <scope>NUCLEOTIDE SEQUENCE [LARGE SCALE GENOMIC DNA]</scope>
    <source>
        <strain evidence="2 3">DSM 25619</strain>
    </source>
</reference>
<keyword evidence="1" id="KW-0732">Signal</keyword>
<feature type="signal peptide" evidence="1">
    <location>
        <begin position="1"/>
        <end position="19"/>
    </location>
</feature>
<accession>A0A366DMP1</accession>
<evidence type="ECO:0000313" key="3">
    <source>
        <dbReference type="Proteomes" id="UP000252893"/>
    </source>
</evidence>
<feature type="chain" id="PRO_5016710582" evidence="1">
    <location>
        <begin position="20"/>
        <end position="108"/>
    </location>
</feature>
<name>A0A366DMP1_9HYPH</name>
<dbReference type="EMBL" id="QNRH01000013">
    <property type="protein sequence ID" value="RBO90498.1"/>
    <property type="molecule type" value="Genomic_DNA"/>
</dbReference>
<dbReference type="RefSeq" id="WP_113946248.1">
    <property type="nucleotide sequence ID" value="NZ_JBHEEG010000005.1"/>
</dbReference>
<evidence type="ECO:0000256" key="1">
    <source>
        <dbReference type="SAM" id="SignalP"/>
    </source>
</evidence>
<proteinExistence type="predicted"/>
<evidence type="ECO:0000313" key="2">
    <source>
        <dbReference type="EMBL" id="RBO90498.1"/>
    </source>
</evidence>
<dbReference type="AlphaFoldDB" id="A0A366DMP1"/>
<comment type="caution">
    <text evidence="2">The sequence shown here is derived from an EMBL/GenBank/DDBJ whole genome shotgun (WGS) entry which is preliminary data.</text>
</comment>
<gene>
    <name evidence="2" type="ORF">DFR47_11359</name>
</gene>
<sequence length="108" mass="11535">MKTILTAIALLSATTFASAETHYVIVAFDRNMTESSVIETFKDLDDFETCFDLAVSSGEGEWTSCVPVTGAAEAYVLSLPEDSEACRLAAEFPTDQNVEACTGIPVGE</sequence>
<dbReference type="Proteomes" id="UP000252893">
    <property type="component" value="Unassembled WGS sequence"/>
</dbReference>
<dbReference type="OrthoDB" id="9945015at2"/>
<keyword evidence="3" id="KW-1185">Reference proteome</keyword>
<organism evidence="2 3">
    <name type="scientific">Pseudochrobactrum asaccharolyticum</name>
    <dbReference type="NCBI Taxonomy" id="354351"/>
    <lineage>
        <taxon>Bacteria</taxon>
        <taxon>Pseudomonadati</taxon>
        <taxon>Pseudomonadota</taxon>
        <taxon>Alphaproteobacteria</taxon>
        <taxon>Hyphomicrobiales</taxon>
        <taxon>Brucellaceae</taxon>
        <taxon>Pseudochrobactrum</taxon>
    </lineage>
</organism>
<protein>
    <submittedName>
        <fullName evidence="2">Uncharacterized protein</fullName>
    </submittedName>
</protein>